<dbReference type="EC" id="3.1.3.-" evidence="11"/>
<keyword evidence="10 11" id="KW-0904">Protein phosphatase</keyword>
<name>A0A4Y8UGI7_9GAMM</name>
<feature type="domain" description="Isocitrate dehydrogenase kinase/phosphatase (AceK) kinase" evidence="12">
    <location>
        <begin position="317"/>
        <end position="571"/>
    </location>
</feature>
<dbReference type="NCBIfam" id="NF002804">
    <property type="entry name" value="PRK02946.1"/>
    <property type="match status" value="1"/>
</dbReference>
<comment type="function">
    <text evidence="11">Bifunctional enzyme which can phosphorylate or dephosphorylate isocitrate dehydrogenase (IDH) on a specific serine residue. This is a regulatory mechanism which enables bacteria to bypass the Krebs cycle via the glyoxylate shunt in response to the source of carbon. When bacteria are grown on glucose, IDH is fully active and unphosphorylated, but when grown on acetate or ethanol, the activity of IDH declines drastically concomitant with its phosphorylation.</text>
</comment>
<dbReference type="InterPro" id="IPR046855">
    <property type="entry name" value="AceK_kinase"/>
</dbReference>
<feature type="domain" description="Isocitrate dehydrogenase kinase/phosphatase (AceK) regulatory" evidence="13">
    <location>
        <begin position="16"/>
        <end position="316"/>
    </location>
</feature>
<dbReference type="Pfam" id="PF20423">
    <property type="entry name" value="AceK_regulatory"/>
    <property type="match status" value="1"/>
</dbReference>
<dbReference type="EMBL" id="SPIA01000002">
    <property type="protein sequence ID" value="TFH67830.1"/>
    <property type="molecule type" value="Genomic_DNA"/>
</dbReference>
<keyword evidence="3 11" id="KW-0723">Serine/threonine-protein kinase</keyword>
<evidence type="ECO:0000313" key="14">
    <source>
        <dbReference type="EMBL" id="TFH67830.1"/>
    </source>
</evidence>
<dbReference type="GO" id="GO:0005737">
    <property type="term" value="C:cytoplasm"/>
    <property type="evidence" value="ECO:0007669"/>
    <property type="project" value="UniProtKB-SubCell"/>
</dbReference>
<evidence type="ECO:0000256" key="9">
    <source>
        <dbReference type="ARBA" id="ARBA00022840"/>
    </source>
</evidence>
<evidence type="ECO:0000256" key="10">
    <source>
        <dbReference type="ARBA" id="ARBA00022912"/>
    </source>
</evidence>
<feature type="binding site" evidence="11">
    <location>
        <begin position="322"/>
        <end position="328"/>
    </location>
    <ligand>
        <name>ATP</name>
        <dbReference type="ChEBI" id="CHEBI:30616"/>
    </ligand>
</feature>
<dbReference type="GO" id="GO:0006099">
    <property type="term" value="P:tricarboxylic acid cycle"/>
    <property type="evidence" value="ECO:0007669"/>
    <property type="project" value="UniProtKB-UniRule"/>
</dbReference>
<comment type="similarity">
    <text evidence="11">Belongs to the AceK family.</text>
</comment>
<dbReference type="GO" id="GO:0004674">
    <property type="term" value="F:protein serine/threonine kinase activity"/>
    <property type="evidence" value="ECO:0007669"/>
    <property type="project" value="UniProtKB-KW"/>
</dbReference>
<proteinExistence type="inferred from homology"/>
<comment type="subcellular location">
    <subcellularLocation>
        <location evidence="11">Cytoplasm</location>
    </subcellularLocation>
</comment>
<comment type="catalytic activity">
    <reaction evidence="11">
        <text>L-seryl-[isocitrate dehydrogenase] + ATP = O-phospho-L-seryl-[isocitrate dehydrogenase] + ADP + H(+)</text>
        <dbReference type="Rhea" id="RHEA:43540"/>
        <dbReference type="Rhea" id="RHEA-COMP:10605"/>
        <dbReference type="Rhea" id="RHEA-COMP:10606"/>
        <dbReference type="ChEBI" id="CHEBI:15378"/>
        <dbReference type="ChEBI" id="CHEBI:29999"/>
        <dbReference type="ChEBI" id="CHEBI:30616"/>
        <dbReference type="ChEBI" id="CHEBI:83421"/>
        <dbReference type="ChEBI" id="CHEBI:456216"/>
        <dbReference type="EC" id="2.7.11.5"/>
    </reaction>
</comment>
<dbReference type="GO" id="GO:0004721">
    <property type="term" value="F:phosphoprotein phosphatase activity"/>
    <property type="evidence" value="ECO:0007669"/>
    <property type="project" value="UniProtKB-KW"/>
</dbReference>
<keyword evidence="8 11" id="KW-0378">Hydrolase</keyword>
<evidence type="ECO:0000259" key="13">
    <source>
        <dbReference type="Pfam" id="PF20423"/>
    </source>
</evidence>
<dbReference type="GO" id="GO:0006097">
    <property type="term" value="P:glyoxylate cycle"/>
    <property type="evidence" value="ECO:0007669"/>
    <property type="project" value="UniProtKB-UniRule"/>
</dbReference>
<gene>
    <name evidence="11 14" type="primary">aceK</name>
    <name evidence="14" type="ORF">E3W66_06160</name>
</gene>
<keyword evidence="5 11" id="KW-0808">Transferase</keyword>
<dbReference type="EC" id="2.7.11.5" evidence="11"/>
<sequence>MTETAITHNSSARRMAKTVLNGFNSYFADYLNATLAAKARFEKADWQAVQQANVMRLELYKEKVHQTVNFLAIVTNRDIRNLDLWRQAKSAYSQLVSNFPNFEIAETFFNSVFADVHDHDKIDDDIIYVLSSQLLVQPSSEYSITIRYQGNDCRDLFRRLLQESEFSLPFEDLEDDLDGIVENFIAQHGEHHRRGTQPLSIDLLESVFYRGKAAYMVGRVSVDGVGHPMILAILNNERGSCYVDTALFSQDDMSVVFSFARNHFMVDAPLPYQYAHFLKQLMPNKRDYEIYNALGFPKHAKTEFYRELVQHLRSSDDQFIIAPGIKGMVMTVFTLPSYNIVFKIIKDKFAPPKEVTHEIVRDRYRLVSRHDRIGRMADTQEFDNLVFPLDRFSPELLAELQKVAASQIVIDGDRLIIRHLYTERYMTPLNIYLESASETEQRNAIEEYGNCIKQLSAANIFPGDMPLKNFGVTRHGRVVFYDYDEIELLTDCNFRHIPVPRNEEDEMRAGTWYTVGPQDIFPEEFRLFFSGRPKAREFFEEMHSDLYQVEFWQGLQQKIRSGYVVDVFPYRRAKRFKRHQDDDRLQIYSS</sequence>
<dbReference type="InterPro" id="IPR046854">
    <property type="entry name" value="AceK_regulatory"/>
</dbReference>
<protein>
    <recommendedName>
        <fullName evidence="11">Isocitrate dehydrogenase kinase/phosphatase</fullName>
        <shortName evidence="11">IDH kinase/phosphatase</shortName>
        <shortName evidence="11">IDHK/P</shortName>
        <ecNumber evidence="11">2.7.11.5</ecNumber>
        <ecNumber evidence="11">3.1.3.-</ecNumber>
    </recommendedName>
</protein>
<dbReference type="Pfam" id="PF06315">
    <property type="entry name" value="AceK_kinase"/>
    <property type="match status" value="1"/>
</dbReference>
<reference evidence="14 15" key="1">
    <citation type="submission" date="2019-03" db="EMBL/GenBank/DDBJ databases">
        <title>Draft genome of Gammaproteobacteria bacterium LSUCC0057, a member of the SAR92 clade.</title>
        <authorList>
            <person name="Lanclos V.C."/>
            <person name="Doiron C."/>
            <person name="Henson M.W."/>
            <person name="Thrash J.C."/>
        </authorList>
    </citation>
    <scope>NUCLEOTIDE SEQUENCE [LARGE SCALE GENOMIC DNA]</scope>
    <source>
        <strain evidence="14 15">LSUCC0057</strain>
    </source>
</reference>
<dbReference type="GO" id="GO:0008772">
    <property type="term" value="F:[isocitrate dehydrogenase (NADP+)] kinase activity"/>
    <property type="evidence" value="ECO:0007669"/>
    <property type="project" value="UniProtKB-UniRule"/>
</dbReference>
<evidence type="ECO:0000313" key="15">
    <source>
        <dbReference type="Proteomes" id="UP000298133"/>
    </source>
</evidence>
<keyword evidence="1 11" id="KW-0329">Glyoxylate bypass</keyword>
<keyword evidence="9 11" id="KW-0067">ATP-binding</keyword>
<keyword evidence="2 11" id="KW-0963">Cytoplasm</keyword>
<dbReference type="GO" id="GO:0005524">
    <property type="term" value="F:ATP binding"/>
    <property type="evidence" value="ECO:0007669"/>
    <property type="project" value="UniProtKB-UniRule"/>
</dbReference>
<keyword evidence="4 11" id="KW-0816">Tricarboxylic acid cycle</keyword>
<dbReference type="InterPro" id="IPR010452">
    <property type="entry name" value="Isocitrate_DH_AceK"/>
</dbReference>
<dbReference type="Proteomes" id="UP000298133">
    <property type="component" value="Unassembled WGS sequence"/>
</dbReference>
<evidence type="ECO:0000256" key="6">
    <source>
        <dbReference type="ARBA" id="ARBA00022741"/>
    </source>
</evidence>
<organism evidence="14 15">
    <name type="scientific">Gammaproteobacteria bacterium LSUCC0057</name>
    <dbReference type="NCBI Taxonomy" id="2559237"/>
    <lineage>
        <taxon>Bacteria</taxon>
        <taxon>Pseudomonadati</taxon>
        <taxon>Pseudomonadota</taxon>
        <taxon>Gammaproteobacteria</taxon>
        <taxon>Cellvibrionales</taxon>
        <taxon>Porticoccaceae</taxon>
        <taxon>SAR92 clade</taxon>
    </lineage>
</organism>
<evidence type="ECO:0000256" key="3">
    <source>
        <dbReference type="ARBA" id="ARBA00022527"/>
    </source>
</evidence>
<feature type="binding site" evidence="11">
    <location>
        <position position="343"/>
    </location>
    <ligand>
        <name>ATP</name>
        <dbReference type="ChEBI" id="CHEBI:30616"/>
    </ligand>
</feature>
<accession>A0A4Y8UGI7</accession>
<evidence type="ECO:0000259" key="12">
    <source>
        <dbReference type="Pfam" id="PF06315"/>
    </source>
</evidence>
<dbReference type="AlphaFoldDB" id="A0A4Y8UGI7"/>
<evidence type="ECO:0000256" key="1">
    <source>
        <dbReference type="ARBA" id="ARBA00022435"/>
    </source>
</evidence>
<dbReference type="GO" id="GO:0016208">
    <property type="term" value="F:AMP binding"/>
    <property type="evidence" value="ECO:0007669"/>
    <property type="project" value="TreeGrafter"/>
</dbReference>
<evidence type="ECO:0000256" key="2">
    <source>
        <dbReference type="ARBA" id="ARBA00022490"/>
    </source>
</evidence>
<keyword evidence="7 11" id="KW-0418">Kinase</keyword>
<evidence type="ECO:0000256" key="11">
    <source>
        <dbReference type="HAMAP-Rule" id="MF_00747"/>
    </source>
</evidence>
<dbReference type="GO" id="GO:0006006">
    <property type="term" value="P:glucose metabolic process"/>
    <property type="evidence" value="ECO:0007669"/>
    <property type="project" value="InterPro"/>
</dbReference>
<feature type="active site" evidence="11">
    <location>
        <position position="378"/>
    </location>
</feature>
<evidence type="ECO:0000256" key="8">
    <source>
        <dbReference type="ARBA" id="ARBA00022801"/>
    </source>
</evidence>
<comment type="caution">
    <text evidence="14">The sequence shown here is derived from an EMBL/GenBank/DDBJ whole genome shotgun (WGS) entry which is preliminary data.</text>
</comment>
<dbReference type="PANTHER" id="PTHR39559">
    <property type="match status" value="1"/>
</dbReference>
<dbReference type="PANTHER" id="PTHR39559:SF1">
    <property type="entry name" value="ISOCITRATE DEHYDROGENASE KINASE_PHOSPHATASE"/>
    <property type="match status" value="1"/>
</dbReference>
<keyword evidence="15" id="KW-1185">Reference proteome</keyword>
<evidence type="ECO:0000256" key="7">
    <source>
        <dbReference type="ARBA" id="ARBA00022777"/>
    </source>
</evidence>
<evidence type="ECO:0000256" key="4">
    <source>
        <dbReference type="ARBA" id="ARBA00022532"/>
    </source>
</evidence>
<dbReference type="PIRSF" id="PIRSF000719">
    <property type="entry name" value="AceK"/>
    <property type="match status" value="1"/>
</dbReference>
<evidence type="ECO:0000256" key="5">
    <source>
        <dbReference type="ARBA" id="ARBA00022679"/>
    </source>
</evidence>
<dbReference type="OrthoDB" id="5287793at2"/>
<dbReference type="HAMAP" id="MF_00747">
    <property type="entry name" value="AceK"/>
    <property type="match status" value="1"/>
</dbReference>
<keyword evidence="6 11" id="KW-0547">Nucleotide-binding</keyword>